<sequence length="584" mass="62180">MQLNKSVLGVAVSTAVVITGCQVTHEIIKSQGTAQGKHGEIQVETSIQDGRIVAIDVLKQKENPVLAAAAFKDVKQAIIDNNSVDVDGVSGATVTSNALKKAVAASVEAAGVTLVAATATAKHGEALTPAEYTYDVVVIGSGGAGFSAGLEAMEAGASAVIIEKMPIIGGNSLISGAEMNVAGSWVQKSMGITDSKELFIQDTLKGGDFKGDPEMVKVMVDNAVDAAEWLRDYVKVEYYPNQLFQFGGHSVKRALIPKGHTGAEVIGKFAKKAEEVGLPIHTNTTAERLLMDNNGRVVGVEATKNGKKITYHAKRGVVVATGGFSANVAMRKQYNPELDERYGTTGIAGGTGDGIVMGEKIHADTRNLGYIQTYPICNPETGAIALIADSRFFGAILVNQNGERFVEELERRDVISHAILEQPGRYTYVLWNKDIDDVAGTIGMHQGEYKDFTSRGLMYEVNSIEEAAKVFNIPLENLKKTIKDVNHYAKTGKDEAFNHRAGLVDLSKGPYWILKATPSVHHTMGGLVTDTKTHVLNEQGKVIPGLFAAGEVTGLTHGTNRLGGNAYTDIIVFGRIAGQQAAAN</sequence>
<reference evidence="9 10" key="1">
    <citation type="submission" date="2018-06" db="EMBL/GenBank/DDBJ databases">
        <authorList>
            <consortium name="Pathogen Informatics"/>
            <person name="Doyle S."/>
        </authorList>
    </citation>
    <scope>NUCLEOTIDE SEQUENCE [LARGE SCALE GENOMIC DNA]</scope>
    <source>
        <strain evidence="9 10">NCTC10738</strain>
    </source>
</reference>
<dbReference type="RefSeq" id="WP_025010623.1">
    <property type="nucleotide sequence ID" value="NZ_AP024610.1"/>
</dbReference>
<dbReference type="PRINTS" id="PR00368">
    <property type="entry name" value="FADPNR"/>
</dbReference>
<keyword evidence="10" id="KW-1185">Reference proteome</keyword>
<dbReference type="InterPro" id="IPR050315">
    <property type="entry name" value="FAD-oxidoreductase_2"/>
</dbReference>
<dbReference type="Pfam" id="PF00890">
    <property type="entry name" value="FAD_binding_2"/>
    <property type="match status" value="1"/>
</dbReference>
<dbReference type="PANTHER" id="PTHR43400">
    <property type="entry name" value="FUMARATE REDUCTASE"/>
    <property type="match status" value="1"/>
</dbReference>
<reference evidence="8" key="2">
    <citation type="submission" date="2021-05" db="EMBL/GenBank/DDBJ databases">
        <title>Molecular characterization for Shewanella algae harboring chromosomal blaOXA-55-like strains isolated from clinical and environment sample.</title>
        <authorList>
            <person name="Ohama Y."/>
            <person name="Aoki K."/>
            <person name="Harada S."/>
            <person name="Moriya K."/>
            <person name="Ishii Y."/>
            <person name="Tateda K."/>
        </authorList>
    </citation>
    <scope>NUCLEOTIDE SEQUENCE</scope>
    <source>
        <strain evidence="8">TUM17379</strain>
    </source>
</reference>
<dbReference type="Proteomes" id="UP000825078">
    <property type="component" value="Chromosome"/>
</dbReference>
<evidence type="ECO:0000259" key="7">
    <source>
        <dbReference type="SMART" id="SM00900"/>
    </source>
</evidence>
<dbReference type="InterPro" id="IPR007329">
    <property type="entry name" value="FMN-bd"/>
</dbReference>
<evidence type="ECO:0000256" key="1">
    <source>
        <dbReference type="ARBA" id="ARBA00004196"/>
    </source>
</evidence>
<dbReference type="EMBL" id="UGYO01000001">
    <property type="protein sequence ID" value="SUI67089.1"/>
    <property type="molecule type" value="Genomic_DNA"/>
</dbReference>
<dbReference type="FunFam" id="3.90.700.10:FF:000007">
    <property type="entry name" value="NADH-dependent fumarate reductase"/>
    <property type="match status" value="1"/>
</dbReference>
<proteinExistence type="inferred from homology"/>
<protein>
    <recommendedName>
        <fullName evidence="6">Urocanate reductase</fullName>
        <ecNumber evidence="6">1.3.99.33</ecNumber>
    </recommendedName>
</protein>
<evidence type="ECO:0000313" key="9">
    <source>
        <dbReference type="EMBL" id="SUI67089.1"/>
    </source>
</evidence>
<dbReference type="Gene3D" id="3.90.700.10">
    <property type="entry name" value="Succinate dehydrogenase/fumarate reductase flavoprotein, catalytic domain"/>
    <property type="match status" value="1"/>
</dbReference>
<dbReference type="EC" id="1.3.99.33" evidence="6"/>
<keyword evidence="3 6" id="KW-0285">Flavoprotein</keyword>
<dbReference type="NCBIfam" id="TIGR01813">
    <property type="entry name" value="flavo_cyto_c"/>
    <property type="match status" value="1"/>
</dbReference>
<evidence type="ECO:0000256" key="4">
    <source>
        <dbReference type="ARBA" id="ARBA00022827"/>
    </source>
</evidence>
<dbReference type="InterPro" id="IPR003953">
    <property type="entry name" value="FAD-dep_OxRdtase_2_FAD-bd"/>
</dbReference>
<accession>A0A379ZS44</accession>
<comment type="catalytic activity">
    <reaction evidence="6">
        <text>dihydrourocanate + A = urocanate + AH2</text>
        <dbReference type="Rhea" id="RHEA:36059"/>
        <dbReference type="ChEBI" id="CHEBI:13193"/>
        <dbReference type="ChEBI" id="CHEBI:17499"/>
        <dbReference type="ChEBI" id="CHEBI:27247"/>
        <dbReference type="ChEBI" id="CHEBI:72991"/>
        <dbReference type="EC" id="1.3.99.33"/>
    </reaction>
</comment>
<dbReference type="GO" id="GO:0016627">
    <property type="term" value="F:oxidoreductase activity, acting on the CH-CH group of donors"/>
    <property type="evidence" value="ECO:0007669"/>
    <property type="project" value="UniProtKB-ARBA"/>
</dbReference>
<keyword evidence="4 6" id="KW-0274">FAD</keyword>
<dbReference type="GeneID" id="93807220"/>
<dbReference type="PROSITE" id="PS51257">
    <property type="entry name" value="PROKAR_LIPOPROTEIN"/>
    <property type="match status" value="1"/>
</dbReference>
<name>A0A2T3GXH2_9GAMM</name>
<keyword evidence="5 6" id="KW-0560">Oxidoreductase</keyword>
<dbReference type="InterPro" id="IPR036188">
    <property type="entry name" value="FAD/NAD-bd_sf"/>
</dbReference>
<accession>A0A2T3GXH2</accession>
<dbReference type="Gene3D" id="3.90.1010.20">
    <property type="match status" value="1"/>
</dbReference>
<dbReference type="AlphaFoldDB" id="A0A2T3GXH2"/>
<dbReference type="InterPro" id="IPR010960">
    <property type="entry name" value="Flavocytochrome_c"/>
</dbReference>
<dbReference type="EMBL" id="AP024613">
    <property type="protein sequence ID" value="BCV43151.1"/>
    <property type="molecule type" value="Genomic_DNA"/>
</dbReference>
<comment type="cofactor">
    <cofactor evidence="6">
        <name>FMN</name>
        <dbReference type="ChEBI" id="CHEBI:58210"/>
    </cofactor>
    <text evidence="6">Binds 1 or 2 FMN covalently per subunit.</text>
</comment>
<evidence type="ECO:0000256" key="2">
    <source>
        <dbReference type="ARBA" id="ARBA00008040"/>
    </source>
</evidence>
<dbReference type="SUPFAM" id="SSF56425">
    <property type="entry name" value="Succinate dehydrogenase/fumarate reductase flavoprotein, catalytic domain"/>
    <property type="match status" value="1"/>
</dbReference>
<evidence type="ECO:0000313" key="10">
    <source>
        <dbReference type="Proteomes" id="UP000254069"/>
    </source>
</evidence>
<organism evidence="9 10">
    <name type="scientific">Shewanella algae</name>
    <dbReference type="NCBI Taxonomy" id="38313"/>
    <lineage>
        <taxon>Bacteria</taxon>
        <taxon>Pseudomonadati</taxon>
        <taxon>Pseudomonadota</taxon>
        <taxon>Gammaproteobacteria</taxon>
        <taxon>Alteromonadales</taxon>
        <taxon>Shewanellaceae</taxon>
        <taxon>Shewanella</taxon>
    </lineage>
</organism>
<dbReference type="GO" id="GO:0030313">
    <property type="term" value="C:cell envelope"/>
    <property type="evidence" value="ECO:0007669"/>
    <property type="project" value="UniProtKB-SubCell"/>
</dbReference>
<dbReference type="Pfam" id="PF04205">
    <property type="entry name" value="FMN_bind"/>
    <property type="match status" value="1"/>
</dbReference>
<comment type="similarity">
    <text evidence="2 6">Belongs to the FAD-dependent oxidoreductase 2 family. FRD/SDH subfamily.</text>
</comment>
<dbReference type="STRING" id="38313.GCA_000947195_00115"/>
<feature type="domain" description="FMN-binding" evidence="7">
    <location>
        <begin position="36"/>
        <end position="110"/>
    </location>
</feature>
<dbReference type="SUPFAM" id="SSF51905">
    <property type="entry name" value="FAD/NAD(P)-binding domain"/>
    <property type="match status" value="1"/>
</dbReference>
<comment type="subcellular location">
    <subcellularLocation>
        <location evidence="1">Cell envelope</location>
    </subcellularLocation>
</comment>
<dbReference type="PANTHER" id="PTHR43400:SF7">
    <property type="entry name" value="FAD-DEPENDENT OXIDOREDUCTASE 2 FAD BINDING DOMAIN-CONTAINING PROTEIN"/>
    <property type="match status" value="1"/>
</dbReference>
<dbReference type="InterPro" id="IPR027477">
    <property type="entry name" value="Succ_DH/fumarate_Rdtase_cat_sf"/>
</dbReference>
<comment type="cofactor">
    <cofactor evidence="6">
        <name>FAD</name>
        <dbReference type="ChEBI" id="CHEBI:57692"/>
    </cofactor>
    <text evidence="6">Binds 1 FAD per subunit.</text>
</comment>
<evidence type="ECO:0000256" key="3">
    <source>
        <dbReference type="ARBA" id="ARBA00022630"/>
    </source>
</evidence>
<gene>
    <name evidence="9" type="primary">ifcA_1</name>
    <name evidence="8" type="synonym">urdA</name>
    <name evidence="9" type="ORF">NCTC10738_01848</name>
    <name evidence="8" type="ORF">TUM17379_01690</name>
</gene>
<dbReference type="SMART" id="SM00900">
    <property type="entry name" value="FMN_bind"/>
    <property type="match status" value="1"/>
</dbReference>
<dbReference type="GO" id="GO:0016020">
    <property type="term" value="C:membrane"/>
    <property type="evidence" value="ECO:0007669"/>
    <property type="project" value="InterPro"/>
</dbReference>
<dbReference type="Gene3D" id="3.50.50.60">
    <property type="entry name" value="FAD/NAD(P)-binding domain"/>
    <property type="match status" value="1"/>
</dbReference>
<evidence type="ECO:0000256" key="6">
    <source>
        <dbReference type="RuleBase" id="RU366062"/>
    </source>
</evidence>
<dbReference type="GO" id="GO:0010181">
    <property type="term" value="F:FMN binding"/>
    <property type="evidence" value="ECO:0007669"/>
    <property type="project" value="InterPro"/>
</dbReference>
<evidence type="ECO:0000256" key="5">
    <source>
        <dbReference type="ARBA" id="ARBA00023002"/>
    </source>
</evidence>
<evidence type="ECO:0000313" key="8">
    <source>
        <dbReference type="EMBL" id="BCV43151.1"/>
    </source>
</evidence>
<dbReference type="Proteomes" id="UP000254069">
    <property type="component" value="Unassembled WGS sequence"/>
</dbReference>